<dbReference type="SUPFAM" id="SSF57701">
    <property type="entry name" value="Zn2/Cys6 DNA-binding domain"/>
    <property type="match status" value="1"/>
</dbReference>
<feature type="region of interest" description="Disordered" evidence="8">
    <location>
        <begin position="684"/>
        <end position="727"/>
    </location>
</feature>
<gene>
    <name evidence="10" type="ORF">K435DRAFT_755645</name>
</gene>
<dbReference type="PROSITE" id="PS00463">
    <property type="entry name" value="ZN2_CY6_FUNGAL_1"/>
    <property type="match status" value="1"/>
</dbReference>
<proteinExistence type="predicted"/>
<dbReference type="CDD" id="cd00067">
    <property type="entry name" value="GAL4"/>
    <property type="match status" value="1"/>
</dbReference>
<evidence type="ECO:0000256" key="7">
    <source>
        <dbReference type="ARBA" id="ARBA00023242"/>
    </source>
</evidence>
<dbReference type="Proteomes" id="UP000297245">
    <property type="component" value="Unassembled WGS sequence"/>
</dbReference>
<feature type="compositionally biased region" description="Low complexity" evidence="8">
    <location>
        <begin position="931"/>
        <end position="941"/>
    </location>
</feature>
<dbReference type="InterPro" id="IPR007219">
    <property type="entry name" value="XnlR_reg_dom"/>
</dbReference>
<dbReference type="CDD" id="cd12148">
    <property type="entry name" value="fungal_TF_MHR"/>
    <property type="match status" value="1"/>
</dbReference>
<evidence type="ECO:0000313" key="11">
    <source>
        <dbReference type="Proteomes" id="UP000297245"/>
    </source>
</evidence>
<dbReference type="OrthoDB" id="2123952at2759"/>
<dbReference type="Gene3D" id="4.10.240.10">
    <property type="entry name" value="Zn(2)-C6 fungal-type DNA-binding domain"/>
    <property type="match status" value="1"/>
</dbReference>
<feature type="region of interest" description="Disordered" evidence="8">
    <location>
        <begin position="913"/>
        <end position="1004"/>
    </location>
</feature>
<organism evidence="10 11">
    <name type="scientific">Dendrothele bispora (strain CBS 962.96)</name>
    <dbReference type="NCBI Taxonomy" id="1314807"/>
    <lineage>
        <taxon>Eukaryota</taxon>
        <taxon>Fungi</taxon>
        <taxon>Dikarya</taxon>
        <taxon>Basidiomycota</taxon>
        <taxon>Agaricomycotina</taxon>
        <taxon>Agaricomycetes</taxon>
        <taxon>Agaricomycetidae</taxon>
        <taxon>Agaricales</taxon>
        <taxon>Agaricales incertae sedis</taxon>
        <taxon>Dendrothele</taxon>
    </lineage>
</organism>
<feature type="compositionally biased region" description="Polar residues" evidence="8">
    <location>
        <begin position="171"/>
        <end position="180"/>
    </location>
</feature>
<dbReference type="GO" id="GO:0008270">
    <property type="term" value="F:zinc ion binding"/>
    <property type="evidence" value="ECO:0007669"/>
    <property type="project" value="InterPro"/>
</dbReference>
<feature type="domain" description="Zn(2)-C6 fungal-type" evidence="9">
    <location>
        <begin position="49"/>
        <end position="83"/>
    </location>
</feature>
<evidence type="ECO:0000256" key="4">
    <source>
        <dbReference type="ARBA" id="ARBA00023015"/>
    </source>
</evidence>
<evidence type="ECO:0000313" key="10">
    <source>
        <dbReference type="EMBL" id="THU95489.1"/>
    </source>
</evidence>
<dbReference type="Pfam" id="PF00172">
    <property type="entry name" value="Zn_clus"/>
    <property type="match status" value="1"/>
</dbReference>
<keyword evidence="5" id="KW-0238">DNA-binding</keyword>
<evidence type="ECO:0000259" key="9">
    <source>
        <dbReference type="PROSITE" id="PS50048"/>
    </source>
</evidence>
<dbReference type="SMART" id="SM00906">
    <property type="entry name" value="Fungal_trans"/>
    <property type="match status" value="1"/>
</dbReference>
<dbReference type="AlphaFoldDB" id="A0A4S8M0C6"/>
<feature type="region of interest" description="Disordered" evidence="8">
    <location>
        <begin position="791"/>
        <end position="820"/>
    </location>
</feature>
<dbReference type="GO" id="GO:0000981">
    <property type="term" value="F:DNA-binding transcription factor activity, RNA polymerase II-specific"/>
    <property type="evidence" value="ECO:0007669"/>
    <property type="project" value="InterPro"/>
</dbReference>
<dbReference type="GO" id="GO:0006351">
    <property type="term" value="P:DNA-templated transcription"/>
    <property type="evidence" value="ECO:0007669"/>
    <property type="project" value="InterPro"/>
</dbReference>
<dbReference type="GO" id="GO:0003677">
    <property type="term" value="F:DNA binding"/>
    <property type="evidence" value="ECO:0007669"/>
    <property type="project" value="UniProtKB-KW"/>
</dbReference>
<keyword evidence="11" id="KW-1185">Reference proteome</keyword>
<keyword evidence="6" id="KW-0804">Transcription</keyword>
<evidence type="ECO:0000256" key="6">
    <source>
        <dbReference type="ARBA" id="ARBA00023163"/>
    </source>
</evidence>
<feature type="compositionally biased region" description="Low complexity" evidence="8">
    <location>
        <begin position="690"/>
        <end position="705"/>
    </location>
</feature>
<feature type="compositionally biased region" description="Low complexity" evidence="8">
    <location>
        <begin position="10"/>
        <end position="23"/>
    </location>
</feature>
<feature type="compositionally biased region" description="Low complexity" evidence="8">
    <location>
        <begin position="987"/>
        <end position="999"/>
    </location>
</feature>
<feature type="compositionally biased region" description="Basic and acidic residues" evidence="8">
    <location>
        <begin position="804"/>
        <end position="820"/>
    </location>
</feature>
<comment type="subcellular location">
    <subcellularLocation>
        <location evidence="1">Nucleus</location>
    </subcellularLocation>
</comment>
<dbReference type="Pfam" id="PF04082">
    <property type="entry name" value="Fungal_trans"/>
    <property type="match status" value="1"/>
</dbReference>
<evidence type="ECO:0000256" key="5">
    <source>
        <dbReference type="ARBA" id="ARBA00023125"/>
    </source>
</evidence>
<feature type="compositionally biased region" description="Low complexity" evidence="8">
    <location>
        <begin position="1056"/>
        <end position="1068"/>
    </location>
</feature>
<evidence type="ECO:0000256" key="1">
    <source>
        <dbReference type="ARBA" id="ARBA00004123"/>
    </source>
</evidence>
<keyword evidence="4" id="KW-0805">Transcription regulation</keyword>
<dbReference type="PANTHER" id="PTHR31313:SF81">
    <property type="entry name" value="TY1 ENHANCER ACTIVATOR"/>
    <property type="match status" value="1"/>
</dbReference>
<feature type="compositionally biased region" description="Polar residues" evidence="8">
    <location>
        <begin position="1045"/>
        <end position="1055"/>
    </location>
</feature>
<feature type="compositionally biased region" description="Polar residues" evidence="8">
    <location>
        <begin position="307"/>
        <end position="317"/>
    </location>
</feature>
<reference evidence="10 11" key="1">
    <citation type="journal article" date="2019" name="Nat. Ecol. Evol.">
        <title>Megaphylogeny resolves global patterns of mushroom evolution.</title>
        <authorList>
            <person name="Varga T."/>
            <person name="Krizsan K."/>
            <person name="Foldi C."/>
            <person name="Dima B."/>
            <person name="Sanchez-Garcia M."/>
            <person name="Sanchez-Ramirez S."/>
            <person name="Szollosi G.J."/>
            <person name="Szarkandi J.G."/>
            <person name="Papp V."/>
            <person name="Albert L."/>
            <person name="Andreopoulos W."/>
            <person name="Angelini C."/>
            <person name="Antonin V."/>
            <person name="Barry K.W."/>
            <person name="Bougher N.L."/>
            <person name="Buchanan P."/>
            <person name="Buyck B."/>
            <person name="Bense V."/>
            <person name="Catcheside P."/>
            <person name="Chovatia M."/>
            <person name="Cooper J."/>
            <person name="Damon W."/>
            <person name="Desjardin D."/>
            <person name="Finy P."/>
            <person name="Geml J."/>
            <person name="Haridas S."/>
            <person name="Hughes K."/>
            <person name="Justo A."/>
            <person name="Karasinski D."/>
            <person name="Kautmanova I."/>
            <person name="Kiss B."/>
            <person name="Kocsube S."/>
            <person name="Kotiranta H."/>
            <person name="LaButti K.M."/>
            <person name="Lechner B.E."/>
            <person name="Liimatainen K."/>
            <person name="Lipzen A."/>
            <person name="Lukacs Z."/>
            <person name="Mihaltcheva S."/>
            <person name="Morgado L.N."/>
            <person name="Niskanen T."/>
            <person name="Noordeloos M.E."/>
            <person name="Ohm R.A."/>
            <person name="Ortiz-Santana B."/>
            <person name="Ovrebo C."/>
            <person name="Racz N."/>
            <person name="Riley R."/>
            <person name="Savchenko A."/>
            <person name="Shiryaev A."/>
            <person name="Soop K."/>
            <person name="Spirin V."/>
            <person name="Szebenyi C."/>
            <person name="Tomsovsky M."/>
            <person name="Tulloss R.E."/>
            <person name="Uehling J."/>
            <person name="Grigoriev I.V."/>
            <person name="Vagvolgyi C."/>
            <person name="Papp T."/>
            <person name="Martin F.M."/>
            <person name="Miettinen O."/>
            <person name="Hibbett D.S."/>
            <person name="Nagy L.G."/>
        </authorList>
    </citation>
    <scope>NUCLEOTIDE SEQUENCE [LARGE SCALE GENOMIC DNA]</scope>
    <source>
        <strain evidence="10 11">CBS 962.96</strain>
    </source>
</reference>
<dbReference type="InterPro" id="IPR036864">
    <property type="entry name" value="Zn2-C6_fun-type_DNA-bd_sf"/>
</dbReference>
<keyword evidence="7" id="KW-0539">Nucleus</keyword>
<dbReference type="PANTHER" id="PTHR31313">
    <property type="entry name" value="TY1 ENHANCER ACTIVATOR"/>
    <property type="match status" value="1"/>
</dbReference>
<protein>
    <recommendedName>
        <fullName evidence="9">Zn(2)-C6 fungal-type domain-containing protein</fullName>
    </recommendedName>
</protein>
<feature type="compositionally biased region" description="Acidic residues" evidence="8">
    <location>
        <begin position="289"/>
        <end position="300"/>
    </location>
</feature>
<dbReference type="GO" id="GO:0005634">
    <property type="term" value="C:nucleus"/>
    <property type="evidence" value="ECO:0007669"/>
    <property type="project" value="UniProtKB-SubCell"/>
</dbReference>
<feature type="compositionally biased region" description="Low complexity" evidence="8">
    <location>
        <begin position="1032"/>
        <end position="1044"/>
    </location>
</feature>
<dbReference type="EMBL" id="ML179198">
    <property type="protein sequence ID" value="THU95489.1"/>
    <property type="molecule type" value="Genomic_DNA"/>
</dbReference>
<feature type="compositionally biased region" description="Polar residues" evidence="8">
    <location>
        <begin position="706"/>
        <end position="726"/>
    </location>
</feature>
<sequence length="1236" mass="136965">MSSPESPIHTTPTASTSTTYSNTRAYPENTALSEEGQLPVRTKRRYGASCELCRKRKRKCPGRDKNGNSLCTHCAEVGVECIFPPNGQTTRARRAMAAANAASEVDKLKDYIRHLASTGPSERDRLLSQWVSDDIDGPPDSFSASTSLHLRIPSEETKYYPAPNAVAKHLATSSSTSVKSTLEPFEADQQRPIKRRKLSVSSPSSLHDTHIHSLAPDDNQRDSDDPDPESELSWRPESALRLSLHPLNFKPNLDSRESTRSRSRSRSRIEGVRGTGPLKKDGRGLDDGQSTDEDDEDEDVAPGYHSTLDSNFSSNQNARRKGHSGVFANGGVKTNEVKGQDMAESIPHQRVATQVDGYINSLRISVDDITAEDRELLLKNYFCWQGPRNSVVDQALFERSMKENDPRYFTPFLFYSVCAHTCRHVPQLKERVFEYAAKALTLLPMELCRPSSIPTIQGLLLISSHFAARGMYGQSWNLTGLAVAMMTDIGCHLEQSISESQSHSSSAKTLHEMRIRVFWAVFVWDKIISLALNRPAHLSYEHRFPPYPEPKETSKLWVPLISIDSPPALFSYQPQPTHVEKCFYESCRAYHLLDKIHYHLYQRHRSMNLTEIKEFVSEMRNEVLTWQESSCREVILLDVRSPMVNPPPPHILQLNLVVRVMWILLFRPFYYRTTTKQAGSSNVAGLTTLSSRPSSSRPSSAPKSATTVSSSSAHKATSTDSSNNLPSIPHAITTCEQAAVEINVLFLMYDQLCPISRASYIIIFAAFLAATIDLALADKQRVAVASAVSASDTVGTDGGDDERGDVGVTEKRKDKKDRRSIQKLQSELGVTLGRLALANRVLGNASAVVPGMNASVAKLRMHMKMMLEGSKIWTEDLRLIQGRRVEAGAAGQPSVVAVAGEREKLKRIWEDSNAEGHHHGQSQGKQEQQHRLSQQQKQHLSGDMDSGYTAQVMSKTPNYSVQPLSGSSYADSSMRYEPVPTSGYEYQQQQQQHQSQAHSRSGHGMVYHDSTAYANNTTSAVASPTSAGGYHPSTSSAASTPTSAYDHQQQLQVPRSSHPSASHISSQSVVLPHQPSSSYHAHIPSAHVSPDPSPITGDRYEYVEYHAGVASSAMATTYGEPAAASYSAQHTQSLQHHPHSYNLQVPAAQIPQHQQPPPPYQQNLEPTVAMESFSDLRGMQGLNQQASQMQPGYQWQNMMMNGTGMEDWNPWFWPGDGVFGTDDSWYNSNLATRTVV</sequence>
<keyword evidence="2" id="KW-0479">Metal-binding</keyword>
<dbReference type="SMART" id="SM00066">
    <property type="entry name" value="GAL4"/>
    <property type="match status" value="1"/>
</dbReference>
<dbReference type="InterPro" id="IPR051615">
    <property type="entry name" value="Transcr_Regulatory_Elem"/>
</dbReference>
<keyword evidence="3" id="KW-0862">Zinc</keyword>
<feature type="region of interest" description="Disordered" evidence="8">
    <location>
        <begin position="1019"/>
        <end position="1095"/>
    </location>
</feature>
<feature type="compositionally biased region" description="Polar residues" evidence="8">
    <location>
        <begin position="948"/>
        <end position="971"/>
    </location>
</feature>
<dbReference type="PROSITE" id="PS50048">
    <property type="entry name" value="ZN2_CY6_FUNGAL_2"/>
    <property type="match status" value="1"/>
</dbReference>
<evidence type="ECO:0000256" key="2">
    <source>
        <dbReference type="ARBA" id="ARBA00022723"/>
    </source>
</evidence>
<evidence type="ECO:0000256" key="3">
    <source>
        <dbReference type="ARBA" id="ARBA00022833"/>
    </source>
</evidence>
<feature type="region of interest" description="Disordered" evidence="8">
    <location>
        <begin position="171"/>
        <end position="332"/>
    </location>
</feature>
<feature type="region of interest" description="Disordered" evidence="8">
    <location>
        <begin position="1"/>
        <end position="40"/>
    </location>
</feature>
<accession>A0A4S8M0C6</accession>
<dbReference type="InterPro" id="IPR001138">
    <property type="entry name" value="Zn2Cys6_DnaBD"/>
</dbReference>
<evidence type="ECO:0000256" key="8">
    <source>
        <dbReference type="SAM" id="MobiDB-lite"/>
    </source>
</evidence>
<name>A0A4S8M0C6_DENBC</name>